<comment type="caution">
    <text evidence="1">The sequence shown here is derived from an EMBL/GenBank/DDBJ whole genome shotgun (WGS) entry which is preliminary data.</text>
</comment>
<evidence type="ECO:0000313" key="2">
    <source>
        <dbReference type="Proteomes" id="UP000326078"/>
    </source>
</evidence>
<dbReference type="AlphaFoldDB" id="A0A5N0YUK8"/>
<reference evidence="1 2" key="1">
    <citation type="submission" date="2019-09" db="EMBL/GenBank/DDBJ databases">
        <title>Vancomyinc resistant enterococci isolated from farm animals in Switzerland.</title>
        <authorList>
            <person name="Stevens M.J.A."/>
            <person name="Stephan R."/>
            <person name="Morach M."/>
            <person name="Nuesch-Inderbinen M."/>
        </authorList>
    </citation>
    <scope>NUCLEOTIDE SEQUENCE [LARGE SCALE GENOMIC DNA]</scope>
    <source>
        <strain evidence="1 2">GH27</strain>
    </source>
</reference>
<gene>
    <name evidence="1" type="ORF">F6X95_10405</name>
</gene>
<protein>
    <submittedName>
        <fullName evidence="1">Uncharacterized protein</fullName>
    </submittedName>
</protein>
<dbReference type="Proteomes" id="UP000326078">
    <property type="component" value="Unassembled WGS sequence"/>
</dbReference>
<proteinExistence type="predicted"/>
<evidence type="ECO:0000313" key="1">
    <source>
        <dbReference type="EMBL" id="KAA9204659.1"/>
    </source>
</evidence>
<name>A0A5N0YUK8_9ENTE</name>
<dbReference type="EMBL" id="VYUT01000015">
    <property type="protein sequence ID" value="KAA9204659.1"/>
    <property type="molecule type" value="Genomic_DNA"/>
</dbReference>
<sequence length="444" mass="51776">MNSEKTYQTLKLLAQTKRKDFLNSNDYASIMTDMMLQILNLKDNSWGHQDLVHYKFNVELISLYKDYITLHESDFKDRNSLILKKSLENSIYSTLEPRLLQDEIQNLITNEEDSFLVIPLSVFQYDSSKNEWISHEVGSIIRKRSDQIEVEIIDKSGLFIPSRVKKADYVWSQKHENTPPKIITDYHYFVSLDKIPELSDLLSLGISNLKTQKERVLLVPFTHELPNFSNSNIIDYFFTKLSTISSKEHYGNKISSYQALGNCFSKELDATLKVALGKIQTSSYLSPLSMDRLNSYTSLSEYKLPNIKSTSTIYASLIAILMDRLESLNFVKDEYQTNLIEIFNTYKYLKNCRQDSPFKKTLQTKLTNQLYSSSNLVISKIQRTNLPIDSSNINLDYIKSIRNALIHGYYTPKSLDDLNAEIKKQPFYKRKKWKESITFNYRNR</sequence>
<dbReference type="RefSeq" id="WP_151026583.1">
    <property type="nucleotide sequence ID" value="NZ_VYUK01000011.1"/>
</dbReference>
<accession>A0A5N0YUK8</accession>
<organism evidence="1 2">
    <name type="scientific">Enterococcus durans</name>
    <dbReference type="NCBI Taxonomy" id="53345"/>
    <lineage>
        <taxon>Bacteria</taxon>
        <taxon>Bacillati</taxon>
        <taxon>Bacillota</taxon>
        <taxon>Bacilli</taxon>
        <taxon>Lactobacillales</taxon>
        <taxon>Enterococcaceae</taxon>
        <taxon>Enterococcus</taxon>
    </lineage>
</organism>